<reference evidence="1" key="2">
    <citation type="submission" date="2015-07" db="EMBL/GenBank/DDBJ databases">
        <title>Plasmids, circular viruses and viroids from rat gut.</title>
        <authorList>
            <person name="Jorgensen T.J."/>
            <person name="Hansen M.A."/>
            <person name="Xu Z."/>
            <person name="Tabak M.A."/>
            <person name="Sorensen S.J."/>
            <person name="Hansen L.H."/>
        </authorList>
    </citation>
    <scope>NUCLEOTIDE SEQUENCE</scope>
    <source>
        <strain evidence="1">RGFK1769</strain>
    </source>
</reference>
<dbReference type="InterPro" id="IPR057000">
    <property type="entry name" value="Smaco_capsid"/>
</dbReference>
<evidence type="ECO:0000313" key="1">
    <source>
        <dbReference type="EMBL" id="CRY97841.1"/>
    </source>
</evidence>
<accession>A0A0H5Q723</accession>
<dbReference type="EMBL" id="LN854270">
    <property type="protein sequence ID" value="CRY97841.1"/>
    <property type="molecule type" value="Genomic_DNA"/>
</dbReference>
<proteinExistence type="predicted"/>
<organism evidence="1">
    <name type="scientific">uncultured prokaryote</name>
    <dbReference type="NCBI Taxonomy" id="198431"/>
    <lineage>
        <taxon>unclassified sequences</taxon>
        <taxon>environmental samples</taxon>
    </lineage>
</organism>
<evidence type="ECO:0008006" key="2">
    <source>
        <dbReference type="Google" id="ProtNLM"/>
    </source>
</evidence>
<reference evidence="1" key="1">
    <citation type="submission" date="2015-06" db="EMBL/GenBank/DDBJ databases">
        <authorList>
            <person name="Joergensen T."/>
        </authorList>
    </citation>
    <scope>NUCLEOTIDE SEQUENCE</scope>
    <source>
        <strain evidence="1">RGFK1769</strain>
    </source>
</reference>
<name>A0A0H5Q723_9ZZZZ</name>
<dbReference type="Pfam" id="PF23784">
    <property type="entry name" value="Smaco_capsid"/>
    <property type="match status" value="1"/>
</dbReference>
<sequence length="383" mass="42280">MPYACISEVYDLNTEVGKGTVLKIHTPIGNNVKRHLFGHFLQYKKFRYLGADVQLVPASTLPADPLSLGYEAGEPTIDPRDMVNPILYKWYHGESMLTDHLTIFNPRPYTGVPEDAYEKLDQGYMGDSIDKQQYQNQFLSTELDHVYPMALMDPSFKKAGVQQGFRTICRPYVYEVVTNKQILPNQMFSVSSPNSEPVIESDNVYPQLFGKTNGVTGYADGFAVTSDGTGFTNKLTPLGWLDTVTNHWSFLDDNALNGIDPDFIPLSQPAEGNVNSKIAGTSGSFASQTYLPNIPMLYVLLPPAYKTMFYFRMIIKHRFAFKGFRSAVGVDSYGTFGWTGVPPVDAPATTASLAEMVKNLEGPADSVVVENGEIIPMADGVSG</sequence>
<protein>
    <recommendedName>
        <fullName evidence="2">Capsid protein</fullName>
    </recommendedName>
</protein>
<dbReference type="AlphaFoldDB" id="A0A0H5Q723"/>